<keyword evidence="1" id="KW-0812">Transmembrane</keyword>
<feature type="transmembrane region" description="Helical" evidence="1">
    <location>
        <begin position="12"/>
        <end position="29"/>
    </location>
</feature>
<comment type="caution">
    <text evidence="2">The sequence shown here is derived from an EMBL/GenBank/DDBJ whole genome shotgun (WGS) entry which is preliminary data.</text>
</comment>
<dbReference type="AlphaFoldDB" id="A0A6L8Q2G0"/>
<evidence type="ECO:0000313" key="2">
    <source>
        <dbReference type="EMBL" id="MZG27459.1"/>
    </source>
</evidence>
<name>A0A6L8Q2G0_9ACTN</name>
<organism evidence="2 3">
    <name type="scientific">Adlercreutzia equolifaciens</name>
    <dbReference type="NCBI Taxonomy" id="446660"/>
    <lineage>
        <taxon>Bacteria</taxon>
        <taxon>Bacillati</taxon>
        <taxon>Actinomycetota</taxon>
        <taxon>Coriobacteriia</taxon>
        <taxon>Eggerthellales</taxon>
        <taxon>Eggerthellaceae</taxon>
        <taxon>Adlercreutzia</taxon>
    </lineage>
</organism>
<accession>A0A6L8Q2G0</accession>
<reference evidence="2 3" key="1">
    <citation type="submission" date="2019-07" db="EMBL/GenBank/DDBJ databases">
        <title>Draft genome sequence of Adlercreutzia equolifaciens IPLA 37004, a human intestinal strain that does not produces equol from daidzein.</title>
        <authorList>
            <person name="Vazquez L."/>
            <person name="Florez A.B."/>
            <person name="Mayo B."/>
        </authorList>
    </citation>
    <scope>NUCLEOTIDE SEQUENCE [LARGE SCALE GENOMIC DNA]</scope>
    <source>
        <strain evidence="2 3">IPLA 37004</strain>
    </source>
</reference>
<evidence type="ECO:0000256" key="1">
    <source>
        <dbReference type="SAM" id="Phobius"/>
    </source>
</evidence>
<feature type="transmembrane region" description="Helical" evidence="1">
    <location>
        <begin position="36"/>
        <end position="63"/>
    </location>
</feature>
<evidence type="ECO:0000313" key="3">
    <source>
        <dbReference type="Proteomes" id="UP000472380"/>
    </source>
</evidence>
<keyword evidence="1" id="KW-1133">Transmembrane helix</keyword>
<feature type="transmembrane region" description="Helical" evidence="1">
    <location>
        <begin position="99"/>
        <end position="120"/>
    </location>
</feature>
<feature type="transmembrane region" description="Helical" evidence="1">
    <location>
        <begin position="69"/>
        <end position="92"/>
    </location>
</feature>
<dbReference type="Proteomes" id="UP000472380">
    <property type="component" value="Unassembled WGS sequence"/>
</dbReference>
<protein>
    <submittedName>
        <fullName evidence="2">Uncharacterized protein</fullName>
    </submittedName>
</protein>
<keyword evidence="1" id="KW-0472">Membrane</keyword>
<dbReference type="EMBL" id="VJNE01000003">
    <property type="protein sequence ID" value="MZG27459.1"/>
    <property type="molecule type" value="Genomic_DNA"/>
</dbReference>
<sequence>MGAGVGDVDGNFALLEITAAAGMVLFTRFRDVDRIAVGVLGLGFGLRLGLSGSFCGGGFLAGLLLSRGLGGFLCGLALGLDAGCLLLGRLLFRLRLGSCLLGGFAIGLGLGGGFLGRLAICLDLRQRFLFGSLGLLSRLRRLIGLLNRTCVGQRRFARRPGAADQSPEAQCSRQNTGQDTELHRHFTHELNHPSSSFDWVIKILPYSLGYGYYHLRLAHGAGAVALGDGVLLLDRDLALA</sequence>
<gene>
    <name evidence="2" type="ORF">FM068_02450</name>
</gene>
<proteinExistence type="predicted"/>